<comment type="cofactor">
    <cofactor evidence="1">
        <name>Mn(2+)</name>
        <dbReference type="ChEBI" id="CHEBI:29035"/>
    </cofactor>
</comment>
<dbReference type="OrthoDB" id="5829200at2759"/>
<dbReference type="EMBL" id="UYYG01001198">
    <property type="protein sequence ID" value="VDN60019.1"/>
    <property type="molecule type" value="Genomic_DNA"/>
</dbReference>
<dbReference type="Proteomes" id="UP000274756">
    <property type="component" value="Unassembled WGS sequence"/>
</dbReference>
<dbReference type="Gene3D" id="3.60.21.10">
    <property type="match status" value="1"/>
</dbReference>
<dbReference type="SUPFAM" id="SSF56300">
    <property type="entry name" value="Metallo-dependent phosphatases"/>
    <property type="match status" value="1"/>
</dbReference>
<organism evidence="11 13">
    <name type="scientific">Dracunculus medinensis</name>
    <name type="common">Guinea worm</name>
    <dbReference type="NCBI Taxonomy" id="318479"/>
    <lineage>
        <taxon>Eukaryota</taxon>
        <taxon>Metazoa</taxon>
        <taxon>Ecdysozoa</taxon>
        <taxon>Nematoda</taxon>
        <taxon>Chromadorea</taxon>
        <taxon>Rhabditida</taxon>
        <taxon>Spirurina</taxon>
        <taxon>Dracunculoidea</taxon>
        <taxon>Dracunculidae</taxon>
        <taxon>Dracunculus</taxon>
    </lineage>
</organism>
<evidence type="ECO:0000256" key="3">
    <source>
        <dbReference type="ARBA" id="ARBA00022723"/>
    </source>
</evidence>
<dbReference type="GO" id="GO:0004722">
    <property type="term" value="F:protein serine/threonine phosphatase activity"/>
    <property type="evidence" value="ECO:0007669"/>
    <property type="project" value="UniProtKB-EC"/>
</dbReference>
<keyword evidence="3" id="KW-0479">Metal-binding</keyword>
<evidence type="ECO:0000256" key="4">
    <source>
        <dbReference type="ARBA" id="ARBA00022801"/>
    </source>
</evidence>
<accession>A0A0N4UID1</accession>
<name>A0A0N4UID1_DRAME</name>
<evidence type="ECO:0000256" key="5">
    <source>
        <dbReference type="ARBA" id="ARBA00022912"/>
    </source>
</evidence>
<evidence type="ECO:0000313" key="13">
    <source>
        <dbReference type="WBParaSite" id="DME_0000735601-mRNA-1"/>
    </source>
</evidence>
<evidence type="ECO:0000256" key="7">
    <source>
        <dbReference type="ARBA" id="ARBA00047761"/>
    </source>
</evidence>
<evidence type="ECO:0000256" key="6">
    <source>
        <dbReference type="ARBA" id="ARBA00023211"/>
    </source>
</evidence>
<dbReference type="InterPro" id="IPR004843">
    <property type="entry name" value="Calcineurin-like_PHP"/>
</dbReference>
<keyword evidence="5" id="KW-0904">Protein phosphatase</keyword>
<keyword evidence="12" id="KW-1185">Reference proteome</keyword>
<evidence type="ECO:0000256" key="1">
    <source>
        <dbReference type="ARBA" id="ARBA00001936"/>
    </source>
</evidence>
<dbReference type="EC" id="3.1.3.16" evidence="2"/>
<dbReference type="PRINTS" id="PR00114">
    <property type="entry name" value="STPHPHTASE"/>
</dbReference>
<dbReference type="GO" id="GO:0005737">
    <property type="term" value="C:cytoplasm"/>
    <property type="evidence" value="ECO:0007669"/>
    <property type="project" value="TreeGrafter"/>
</dbReference>
<evidence type="ECO:0000313" key="10">
    <source>
        <dbReference type="EMBL" id="VDN60019.1"/>
    </source>
</evidence>
<keyword evidence="4" id="KW-0378">Hydrolase</keyword>
<dbReference type="WBParaSite" id="DME_0000735601-mRNA-1">
    <property type="protein sequence ID" value="DME_0000735601-mRNA-1"/>
    <property type="gene ID" value="DME_0000735601"/>
</dbReference>
<reference evidence="10 12" key="2">
    <citation type="submission" date="2018-11" db="EMBL/GenBank/DDBJ databases">
        <authorList>
            <consortium name="Pathogen Informatics"/>
        </authorList>
    </citation>
    <scope>NUCLEOTIDE SEQUENCE [LARGE SCALE GENOMIC DNA]</scope>
</reference>
<evidence type="ECO:0000256" key="2">
    <source>
        <dbReference type="ARBA" id="ARBA00013081"/>
    </source>
</evidence>
<dbReference type="Pfam" id="PF00149">
    <property type="entry name" value="Metallophos"/>
    <property type="match status" value="1"/>
</dbReference>
<dbReference type="Proteomes" id="UP000038040">
    <property type="component" value="Unplaced"/>
</dbReference>
<dbReference type="GO" id="GO:0046872">
    <property type="term" value="F:metal ion binding"/>
    <property type="evidence" value="ECO:0007669"/>
    <property type="project" value="UniProtKB-KW"/>
</dbReference>
<sequence length="123" mass="13549">AIRDIKRPLENFEVGTLACDLVWSDPDTNPYSKGFRINYEREPDRGIGQLFASNTVQETCRKLGIDMIIRGHQAPLHGYALFSDGCLMTLFSAPGYRGGCDGGINMGASIVISIDMHITIKQV</sequence>
<dbReference type="PANTHER" id="PTHR11668:SF300">
    <property type="entry name" value="SERINE_THREONINE-PROTEIN PHOSPHATASE"/>
    <property type="match status" value="1"/>
</dbReference>
<dbReference type="GO" id="GO:0005634">
    <property type="term" value="C:nucleus"/>
    <property type="evidence" value="ECO:0007669"/>
    <property type="project" value="TreeGrafter"/>
</dbReference>
<feature type="domain" description="Calcineurin-like phosphoesterase" evidence="9">
    <location>
        <begin position="2"/>
        <end position="73"/>
    </location>
</feature>
<comment type="catalytic activity">
    <reaction evidence="7">
        <text>O-phospho-L-seryl-[protein] + H2O = L-seryl-[protein] + phosphate</text>
        <dbReference type="Rhea" id="RHEA:20629"/>
        <dbReference type="Rhea" id="RHEA-COMP:9863"/>
        <dbReference type="Rhea" id="RHEA-COMP:11604"/>
        <dbReference type="ChEBI" id="CHEBI:15377"/>
        <dbReference type="ChEBI" id="CHEBI:29999"/>
        <dbReference type="ChEBI" id="CHEBI:43474"/>
        <dbReference type="ChEBI" id="CHEBI:83421"/>
        <dbReference type="EC" id="3.1.3.16"/>
    </reaction>
</comment>
<keyword evidence="6" id="KW-0464">Manganese</keyword>
<dbReference type="InterPro" id="IPR029052">
    <property type="entry name" value="Metallo-depent_PP-like"/>
</dbReference>
<dbReference type="PANTHER" id="PTHR11668">
    <property type="entry name" value="SERINE/THREONINE PROTEIN PHOSPHATASE"/>
    <property type="match status" value="1"/>
</dbReference>
<evidence type="ECO:0000313" key="11">
    <source>
        <dbReference type="Proteomes" id="UP000038040"/>
    </source>
</evidence>
<evidence type="ECO:0000259" key="9">
    <source>
        <dbReference type="Pfam" id="PF00149"/>
    </source>
</evidence>
<dbReference type="STRING" id="318479.A0A0N4UID1"/>
<proteinExistence type="predicted"/>
<evidence type="ECO:0000256" key="8">
    <source>
        <dbReference type="ARBA" id="ARBA00048336"/>
    </source>
</evidence>
<comment type="catalytic activity">
    <reaction evidence="8">
        <text>O-phospho-L-threonyl-[protein] + H2O = L-threonyl-[protein] + phosphate</text>
        <dbReference type="Rhea" id="RHEA:47004"/>
        <dbReference type="Rhea" id="RHEA-COMP:11060"/>
        <dbReference type="Rhea" id="RHEA-COMP:11605"/>
        <dbReference type="ChEBI" id="CHEBI:15377"/>
        <dbReference type="ChEBI" id="CHEBI:30013"/>
        <dbReference type="ChEBI" id="CHEBI:43474"/>
        <dbReference type="ChEBI" id="CHEBI:61977"/>
        <dbReference type="EC" id="3.1.3.16"/>
    </reaction>
</comment>
<dbReference type="InterPro" id="IPR050341">
    <property type="entry name" value="PP1_catalytic_subunit"/>
</dbReference>
<reference evidence="13" key="1">
    <citation type="submission" date="2017-02" db="UniProtKB">
        <authorList>
            <consortium name="WormBaseParasite"/>
        </authorList>
    </citation>
    <scope>IDENTIFICATION</scope>
</reference>
<gene>
    <name evidence="10" type="ORF">DME_LOCUS9992</name>
</gene>
<evidence type="ECO:0000313" key="12">
    <source>
        <dbReference type="Proteomes" id="UP000274756"/>
    </source>
</evidence>
<dbReference type="InterPro" id="IPR006186">
    <property type="entry name" value="Ser/Thr-sp_prot-phosphatase"/>
</dbReference>
<protein>
    <recommendedName>
        <fullName evidence="2">protein-serine/threonine phosphatase</fullName>
        <ecNumber evidence="2">3.1.3.16</ecNumber>
    </recommendedName>
</protein>
<dbReference type="AlphaFoldDB" id="A0A0N4UID1"/>